<comment type="caution">
    <text evidence="1">The sequence shown here is derived from an EMBL/GenBank/DDBJ whole genome shotgun (WGS) entry which is preliminary data.</text>
</comment>
<dbReference type="EMBL" id="CM044705">
    <property type="protein sequence ID" value="KAI5663720.1"/>
    <property type="molecule type" value="Genomic_DNA"/>
</dbReference>
<dbReference type="Proteomes" id="UP001060085">
    <property type="component" value="Linkage Group LG05"/>
</dbReference>
<gene>
    <name evidence="1" type="ORF">M9H77_23043</name>
</gene>
<evidence type="ECO:0000313" key="1">
    <source>
        <dbReference type="EMBL" id="KAI5663720.1"/>
    </source>
</evidence>
<proteinExistence type="predicted"/>
<organism evidence="1 2">
    <name type="scientific">Catharanthus roseus</name>
    <name type="common">Madagascar periwinkle</name>
    <name type="synonym">Vinca rosea</name>
    <dbReference type="NCBI Taxonomy" id="4058"/>
    <lineage>
        <taxon>Eukaryota</taxon>
        <taxon>Viridiplantae</taxon>
        <taxon>Streptophyta</taxon>
        <taxon>Embryophyta</taxon>
        <taxon>Tracheophyta</taxon>
        <taxon>Spermatophyta</taxon>
        <taxon>Magnoliopsida</taxon>
        <taxon>eudicotyledons</taxon>
        <taxon>Gunneridae</taxon>
        <taxon>Pentapetalae</taxon>
        <taxon>asterids</taxon>
        <taxon>lamiids</taxon>
        <taxon>Gentianales</taxon>
        <taxon>Apocynaceae</taxon>
        <taxon>Rauvolfioideae</taxon>
        <taxon>Vinceae</taxon>
        <taxon>Catharanthinae</taxon>
        <taxon>Catharanthus</taxon>
    </lineage>
</organism>
<protein>
    <submittedName>
        <fullName evidence="1">Uncharacterized protein</fullName>
    </submittedName>
</protein>
<keyword evidence="2" id="KW-1185">Reference proteome</keyword>
<accession>A0ACC0ATP9</accession>
<sequence>MVLPSGRRGDADFGPARIGQVELRGALGRGRSSRRSSLSTVASPDSPPVLFRFKNVFPGFTYQFIQNWKNVAGDGNCGFRVVSNFLFGDENHWVEIRRRMIFDLRHHMLSQSTTALPLVSNMDGRTHRGIAAFHTITINRWMPFAPITCAMRISSIYVSQWMGDPISQSDGRLGYEIQ</sequence>
<evidence type="ECO:0000313" key="2">
    <source>
        <dbReference type="Proteomes" id="UP001060085"/>
    </source>
</evidence>
<reference evidence="2" key="1">
    <citation type="journal article" date="2023" name="Nat. Plants">
        <title>Single-cell RNA sequencing provides a high-resolution roadmap for understanding the multicellular compartmentation of specialized metabolism.</title>
        <authorList>
            <person name="Sun S."/>
            <person name="Shen X."/>
            <person name="Li Y."/>
            <person name="Li Y."/>
            <person name="Wang S."/>
            <person name="Li R."/>
            <person name="Zhang H."/>
            <person name="Shen G."/>
            <person name="Guo B."/>
            <person name="Wei J."/>
            <person name="Xu J."/>
            <person name="St-Pierre B."/>
            <person name="Chen S."/>
            <person name="Sun C."/>
        </authorList>
    </citation>
    <scope>NUCLEOTIDE SEQUENCE [LARGE SCALE GENOMIC DNA]</scope>
</reference>
<name>A0ACC0ATP9_CATRO</name>